<sequence length="93" mass="10292">MNVIVLQYASSRADLIRNSARTLANKFKAAQTTVEVVCSYIDNENVYMSKISLFKNGTLLNCSMGVDRDELTAFEIAVNSIRAISPLGKSWTI</sequence>
<organism evidence="1 2">
    <name type="scientific">Psychrosphaera algicola</name>
    <dbReference type="NCBI Taxonomy" id="3023714"/>
    <lineage>
        <taxon>Bacteria</taxon>
        <taxon>Pseudomonadati</taxon>
        <taxon>Pseudomonadota</taxon>
        <taxon>Gammaproteobacteria</taxon>
        <taxon>Alteromonadales</taxon>
        <taxon>Pseudoalteromonadaceae</taxon>
        <taxon>Psychrosphaera</taxon>
    </lineage>
</organism>
<name>A0ABT5FJK5_9GAMM</name>
<gene>
    <name evidence="1" type="ORF">PN838_24870</name>
</gene>
<evidence type="ECO:0000313" key="1">
    <source>
        <dbReference type="EMBL" id="MDC2891377.1"/>
    </source>
</evidence>
<reference evidence="1 2" key="1">
    <citation type="submission" date="2023-01" db="EMBL/GenBank/DDBJ databases">
        <title>Psychrosphaera sp. nov., isolated from marine algae.</title>
        <authorList>
            <person name="Bayburt H."/>
            <person name="Choi B.J."/>
            <person name="Kim J.M."/>
            <person name="Choi D.G."/>
            <person name="Jeon C.O."/>
        </authorList>
    </citation>
    <scope>NUCLEOTIDE SEQUENCE [LARGE SCALE GENOMIC DNA]</scope>
    <source>
        <strain evidence="1 2">G1-22</strain>
    </source>
</reference>
<accession>A0ABT5FJK5</accession>
<dbReference type="RefSeq" id="WP_272182378.1">
    <property type="nucleotide sequence ID" value="NZ_JAQOMS010000002.1"/>
</dbReference>
<dbReference type="Proteomes" id="UP001528411">
    <property type="component" value="Unassembled WGS sequence"/>
</dbReference>
<dbReference type="EMBL" id="JAQOMS010000002">
    <property type="protein sequence ID" value="MDC2891377.1"/>
    <property type="molecule type" value="Genomic_DNA"/>
</dbReference>
<evidence type="ECO:0000313" key="2">
    <source>
        <dbReference type="Proteomes" id="UP001528411"/>
    </source>
</evidence>
<comment type="caution">
    <text evidence="1">The sequence shown here is derived from an EMBL/GenBank/DDBJ whole genome shotgun (WGS) entry which is preliminary data.</text>
</comment>
<protein>
    <submittedName>
        <fullName evidence="1">Uncharacterized protein</fullName>
    </submittedName>
</protein>
<proteinExistence type="predicted"/>
<keyword evidence="2" id="KW-1185">Reference proteome</keyword>